<keyword evidence="3" id="KW-1185">Reference proteome</keyword>
<name>A0A0R3QSI5_9BILA</name>
<gene>
    <name evidence="2" type="ORF">BTMF_LOCUS8721</name>
</gene>
<dbReference type="Proteomes" id="UP000280834">
    <property type="component" value="Unassembled WGS sequence"/>
</dbReference>
<dbReference type="WBParaSite" id="BTMF_0001068701-mRNA-1">
    <property type="protein sequence ID" value="BTMF_0001068701-mRNA-1"/>
    <property type="gene ID" value="BTMF_0001068701"/>
</dbReference>
<dbReference type="AlphaFoldDB" id="A0A0R3QSI5"/>
<evidence type="ECO:0000313" key="4">
    <source>
        <dbReference type="WBParaSite" id="BTMF_0001068701-mRNA-1"/>
    </source>
</evidence>
<proteinExistence type="predicted"/>
<evidence type="ECO:0000313" key="2">
    <source>
        <dbReference type="EMBL" id="VDO29209.1"/>
    </source>
</evidence>
<organism evidence="4">
    <name type="scientific">Brugia timori</name>
    <dbReference type="NCBI Taxonomy" id="42155"/>
    <lineage>
        <taxon>Eukaryota</taxon>
        <taxon>Metazoa</taxon>
        <taxon>Ecdysozoa</taxon>
        <taxon>Nematoda</taxon>
        <taxon>Chromadorea</taxon>
        <taxon>Rhabditida</taxon>
        <taxon>Spirurina</taxon>
        <taxon>Spiruromorpha</taxon>
        <taxon>Filarioidea</taxon>
        <taxon>Onchocercidae</taxon>
        <taxon>Brugia</taxon>
    </lineage>
</organism>
<reference evidence="2 3" key="2">
    <citation type="submission" date="2018-11" db="EMBL/GenBank/DDBJ databases">
        <authorList>
            <consortium name="Pathogen Informatics"/>
        </authorList>
    </citation>
    <scope>NUCLEOTIDE SEQUENCE [LARGE SCALE GENOMIC DNA]</scope>
</reference>
<evidence type="ECO:0000256" key="1">
    <source>
        <dbReference type="SAM" id="Phobius"/>
    </source>
</evidence>
<protein>
    <submittedName>
        <fullName evidence="4">Cadherin domain-containing protein</fullName>
    </submittedName>
</protein>
<keyword evidence="1" id="KW-0472">Membrane</keyword>
<accession>A0A0R3QSI5</accession>
<reference evidence="4" key="1">
    <citation type="submission" date="2017-02" db="UniProtKB">
        <authorList>
            <consortium name="WormBaseParasite"/>
        </authorList>
    </citation>
    <scope>IDENTIFICATION</scope>
</reference>
<sequence length="261" mass="29922">MGDHKAVTACKLNFRELWPNHRNKKKPEISTDDTTITLSDKKLCSHAYISYKNFSCTVCLMLLANFFYNFLNTNSKRKMSSIGGQTKRSKERIQRGSYYGVNNLDPSAENYITDAEINTRGYVDRNGQIHYSLPIFPKATESKYIAKKTGHVFISSENSERSIHSYTSNSKSELGDEKGSILGVITCSVGDSTDRGKLDYKVCDNGRIYELKCSNGPSMVLSFSKKVIFILDILKKNYDFFHFFNIFQVHFLKFFYLKIKC</sequence>
<feature type="transmembrane region" description="Helical" evidence="1">
    <location>
        <begin position="51"/>
        <end position="71"/>
    </location>
</feature>
<dbReference type="EMBL" id="UZAG01016563">
    <property type="protein sequence ID" value="VDO29209.1"/>
    <property type="molecule type" value="Genomic_DNA"/>
</dbReference>
<keyword evidence="1" id="KW-1133">Transmembrane helix</keyword>
<evidence type="ECO:0000313" key="3">
    <source>
        <dbReference type="Proteomes" id="UP000280834"/>
    </source>
</evidence>
<keyword evidence="1" id="KW-0812">Transmembrane</keyword>